<evidence type="ECO:0000313" key="1">
    <source>
        <dbReference type="EMBL" id="CAD9022002.1"/>
    </source>
</evidence>
<proteinExistence type="predicted"/>
<dbReference type="AlphaFoldDB" id="A0A7S1ISW4"/>
<organism evidence="1">
    <name type="scientific">Eutreptiella gymnastica</name>
    <dbReference type="NCBI Taxonomy" id="73025"/>
    <lineage>
        <taxon>Eukaryota</taxon>
        <taxon>Discoba</taxon>
        <taxon>Euglenozoa</taxon>
        <taxon>Euglenida</taxon>
        <taxon>Spirocuta</taxon>
        <taxon>Euglenophyceae</taxon>
        <taxon>Eutreptiales</taxon>
        <taxon>Eutreptiaceae</taxon>
        <taxon>Eutreptiella</taxon>
    </lineage>
</organism>
<reference evidence="1" key="1">
    <citation type="submission" date="2021-01" db="EMBL/GenBank/DDBJ databases">
        <authorList>
            <person name="Corre E."/>
            <person name="Pelletier E."/>
            <person name="Niang G."/>
            <person name="Scheremetjew M."/>
            <person name="Finn R."/>
            <person name="Kale V."/>
            <person name="Holt S."/>
            <person name="Cochrane G."/>
            <person name="Meng A."/>
            <person name="Brown T."/>
            <person name="Cohen L."/>
        </authorList>
    </citation>
    <scope>NUCLEOTIDE SEQUENCE</scope>
    <source>
        <strain evidence="1">NIES-381</strain>
    </source>
</reference>
<gene>
    <name evidence="1" type="ORF">EGYM00392_LOCUS33123</name>
</gene>
<dbReference type="EMBL" id="HBGA01088560">
    <property type="protein sequence ID" value="CAD9022002.1"/>
    <property type="molecule type" value="Transcribed_RNA"/>
</dbReference>
<name>A0A7S1ISW4_9EUGL</name>
<sequence>MQAPSGWLVGSSMGFDCDLWCLWQRSCPLVLPLGSCPALSLHPYIPAPTPALRDRGSQTQPNNTVTPFRMKTGLFEMPSWKAYPAPSRHVAEGLPTQPMVHTLLGVAPIMG</sequence>
<accession>A0A7S1ISW4</accession>
<protein>
    <submittedName>
        <fullName evidence="1">Uncharacterized protein</fullName>
    </submittedName>
</protein>